<dbReference type="STRING" id="1121449.SAMN02745704_00511"/>
<accession>A0A1T4W9M4</accession>
<evidence type="ECO:0000256" key="2">
    <source>
        <dbReference type="ARBA" id="ARBA00022723"/>
    </source>
</evidence>
<dbReference type="PANTHER" id="PTHR46233:SF3">
    <property type="entry name" value="HYDROXYACYLGLUTATHIONE HYDROLASE GLOC"/>
    <property type="match status" value="1"/>
</dbReference>
<keyword evidence="4" id="KW-0862">Zinc</keyword>
<dbReference type="PANTHER" id="PTHR46233">
    <property type="entry name" value="HYDROXYACYLGLUTATHIONE HYDROLASE GLOC"/>
    <property type="match status" value="1"/>
</dbReference>
<evidence type="ECO:0000313" key="6">
    <source>
        <dbReference type="EMBL" id="SKA73675.1"/>
    </source>
</evidence>
<name>A0A1T4W9M4_9BACT</name>
<dbReference type="Pfam" id="PF00753">
    <property type="entry name" value="Lactamase_B"/>
    <property type="match status" value="1"/>
</dbReference>
<dbReference type="GO" id="GO:0046872">
    <property type="term" value="F:metal ion binding"/>
    <property type="evidence" value="ECO:0007669"/>
    <property type="project" value="UniProtKB-KW"/>
</dbReference>
<dbReference type="Gene3D" id="3.60.15.10">
    <property type="entry name" value="Ribonuclease Z/Hydroxyacylglutathione hydrolase-like"/>
    <property type="match status" value="1"/>
</dbReference>
<comment type="cofactor">
    <cofactor evidence="1">
        <name>Zn(2+)</name>
        <dbReference type="ChEBI" id="CHEBI:29105"/>
    </cofactor>
</comment>
<dbReference type="CDD" id="cd06262">
    <property type="entry name" value="metallo-hydrolase-like_MBL-fold"/>
    <property type="match status" value="1"/>
</dbReference>
<keyword evidence="2" id="KW-0479">Metal-binding</keyword>
<sequence>MNVITLVLGPLGTNTYLCSHNGEAVVIDPGGDPAPILDKLRKKNLTLTHILVTHLHFDHIYGCKALAEATGAPVLAPQADEHLLQTEVGQGGIMGLPKVELFDFQALEPGRHTFLGQECQALHTPGHTPGSLTFYFPDAGLAFVGDLIFRRAVGRTDFPGGNADTLAQSVRENIFTLPDATILYPGHMEQTTVGEEENHNPFFTGL</sequence>
<evidence type="ECO:0000256" key="3">
    <source>
        <dbReference type="ARBA" id="ARBA00022801"/>
    </source>
</evidence>
<dbReference type="RefSeq" id="WP_078716096.1">
    <property type="nucleotide sequence ID" value="NZ_FUYC01000002.1"/>
</dbReference>
<dbReference type="GO" id="GO:0016787">
    <property type="term" value="F:hydrolase activity"/>
    <property type="evidence" value="ECO:0007669"/>
    <property type="project" value="UniProtKB-KW"/>
</dbReference>
<evidence type="ECO:0000313" key="7">
    <source>
        <dbReference type="Proteomes" id="UP000190027"/>
    </source>
</evidence>
<keyword evidence="3" id="KW-0378">Hydrolase</keyword>
<keyword evidence="7" id="KW-1185">Reference proteome</keyword>
<reference evidence="6 7" key="1">
    <citation type="submission" date="2017-02" db="EMBL/GenBank/DDBJ databases">
        <authorList>
            <person name="Peterson S.W."/>
        </authorList>
    </citation>
    <scope>NUCLEOTIDE SEQUENCE [LARGE SCALE GENOMIC DNA]</scope>
    <source>
        <strain evidence="6 7">DSM 16080</strain>
    </source>
</reference>
<evidence type="ECO:0000256" key="4">
    <source>
        <dbReference type="ARBA" id="ARBA00022833"/>
    </source>
</evidence>
<dbReference type="OrthoDB" id="9802991at2"/>
<gene>
    <name evidence="6" type="ORF">SAMN02745704_00511</name>
</gene>
<dbReference type="InterPro" id="IPR036866">
    <property type="entry name" value="RibonucZ/Hydroxyglut_hydro"/>
</dbReference>
<dbReference type="SUPFAM" id="SSF56281">
    <property type="entry name" value="Metallo-hydrolase/oxidoreductase"/>
    <property type="match status" value="1"/>
</dbReference>
<organism evidence="6 7">
    <name type="scientific">Paucidesulfovibrio gracilis DSM 16080</name>
    <dbReference type="NCBI Taxonomy" id="1121449"/>
    <lineage>
        <taxon>Bacteria</taxon>
        <taxon>Pseudomonadati</taxon>
        <taxon>Thermodesulfobacteriota</taxon>
        <taxon>Desulfovibrionia</taxon>
        <taxon>Desulfovibrionales</taxon>
        <taxon>Desulfovibrionaceae</taxon>
        <taxon>Paucidesulfovibrio</taxon>
    </lineage>
</organism>
<dbReference type="InterPro" id="IPR051453">
    <property type="entry name" value="MBL_Glyoxalase_II"/>
</dbReference>
<dbReference type="AlphaFoldDB" id="A0A1T4W9M4"/>
<evidence type="ECO:0000256" key="1">
    <source>
        <dbReference type="ARBA" id="ARBA00001947"/>
    </source>
</evidence>
<protein>
    <submittedName>
        <fullName evidence="6">Glyoxylase, beta-lactamase superfamily II</fullName>
    </submittedName>
</protein>
<dbReference type="Proteomes" id="UP000190027">
    <property type="component" value="Unassembled WGS sequence"/>
</dbReference>
<feature type="domain" description="Metallo-beta-lactamase" evidence="5">
    <location>
        <begin position="12"/>
        <end position="187"/>
    </location>
</feature>
<dbReference type="EMBL" id="FUYC01000002">
    <property type="protein sequence ID" value="SKA73675.1"/>
    <property type="molecule type" value="Genomic_DNA"/>
</dbReference>
<evidence type="ECO:0000259" key="5">
    <source>
        <dbReference type="SMART" id="SM00849"/>
    </source>
</evidence>
<dbReference type="InterPro" id="IPR001279">
    <property type="entry name" value="Metallo-B-lactamas"/>
</dbReference>
<dbReference type="SMART" id="SM00849">
    <property type="entry name" value="Lactamase_B"/>
    <property type="match status" value="1"/>
</dbReference>
<proteinExistence type="predicted"/>